<reference evidence="1 2" key="1">
    <citation type="submission" date="2018-08" db="EMBL/GenBank/DDBJ databases">
        <title>Genome and evolution of the arbuscular mycorrhizal fungus Diversispora epigaea (formerly Glomus versiforme) and its bacterial endosymbionts.</title>
        <authorList>
            <person name="Sun X."/>
            <person name="Fei Z."/>
            <person name="Harrison M."/>
        </authorList>
    </citation>
    <scope>NUCLEOTIDE SEQUENCE [LARGE SCALE GENOMIC DNA]</scope>
    <source>
        <strain evidence="1 2">IT104</strain>
    </source>
</reference>
<dbReference type="AlphaFoldDB" id="A0A397JYY4"/>
<name>A0A397JYY4_9GLOM</name>
<keyword evidence="2" id="KW-1185">Reference proteome</keyword>
<dbReference type="Proteomes" id="UP000266861">
    <property type="component" value="Unassembled WGS sequence"/>
</dbReference>
<proteinExistence type="predicted"/>
<protein>
    <submittedName>
        <fullName evidence="1">Uncharacterized protein</fullName>
    </submittedName>
</protein>
<evidence type="ECO:0000313" key="2">
    <source>
        <dbReference type="Proteomes" id="UP000266861"/>
    </source>
</evidence>
<sequence>MPITEILTKKLWIQYNDFLIYRIIPQTPTHSRKYQHPYFIQKNTPSIDQSDCELVEKLNISTKPEENIVAESRKHSISTSSINILAPEERKDFEESNDKNNNGRITYTFISSLPSPTVKINDTLKQYCTFYMNPPVTWSNIGNNLVKEFQHRAILCGNS</sequence>
<evidence type="ECO:0000313" key="1">
    <source>
        <dbReference type="EMBL" id="RHZ89670.1"/>
    </source>
</evidence>
<accession>A0A397JYY4</accession>
<organism evidence="1 2">
    <name type="scientific">Diversispora epigaea</name>
    <dbReference type="NCBI Taxonomy" id="1348612"/>
    <lineage>
        <taxon>Eukaryota</taxon>
        <taxon>Fungi</taxon>
        <taxon>Fungi incertae sedis</taxon>
        <taxon>Mucoromycota</taxon>
        <taxon>Glomeromycotina</taxon>
        <taxon>Glomeromycetes</taxon>
        <taxon>Diversisporales</taxon>
        <taxon>Diversisporaceae</taxon>
        <taxon>Diversispora</taxon>
    </lineage>
</organism>
<gene>
    <name evidence="1" type="ORF">Glove_13g292</name>
</gene>
<dbReference type="EMBL" id="PQFF01000011">
    <property type="protein sequence ID" value="RHZ89670.1"/>
    <property type="molecule type" value="Genomic_DNA"/>
</dbReference>
<comment type="caution">
    <text evidence="1">The sequence shown here is derived from an EMBL/GenBank/DDBJ whole genome shotgun (WGS) entry which is preliminary data.</text>
</comment>